<evidence type="ECO:0000313" key="7">
    <source>
        <dbReference type="EMBL" id="MDI1486007.1"/>
    </source>
</evidence>
<evidence type="ECO:0000256" key="3">
    <source>
        <dbReference type="ARBA" id="ARBA00023015"/>
    </source>
</evidence>
<sequence length="314" mass="35412">MASVAPKPDMLPVADPTQDSELDETAITDSLARLQQLHIALRNLRQTLPSVVDSILPPSTPEQLYSNFAAAAQTAGKDIRDFTTLLQDKQTRDVLERARKSKEEDAAEIGCWRVEEHADWLDDTRQQQQLGENSNDAMGASMNVDRAEEREVQESDIKGVVERFNQMDTGTTVDALDESRNRLQVRIPPPASLDLWVEWKREGDGPLVYIVGNDRKSKFQRTVLEVVNSQTGNRGLVYVLVCVYPRGGTRAEHAKLTIQKEMLSTYRDVQTRPCEKCSRLLDRSAQFPILRTKKPRSSDPGQQTWSALHPSCNR</sequence>
<evidence type="ECO:0008006" key="9">
    <source>
        <dbReference type="Google" id="ProtNLM"/>
    </source>
</evidence>
<keyword evidence="8" id="KW-1185">Reference proteome</keyword>
<organism evidence="7 8">
    <name type="scientific">Ramalina farinacea</name>
    <dbReference type="NCBI Taxonomy" id="258253"/>
    <lineage>
        <taxon>Eukaryota</taxon>
        <taxon>Fungi</taxon>
        <taxon>Dikarya</taxon>
        <taxon>Ascomycota</taxon>
        <taxon>Pezizomycotina</taxon>
        <taxon>Lecanoromycetes</taxon>
        <taxon>OSLEUM clade</taxon>
        <taxon>Lecanoromycetidae</taxon>
        <taxon>Lecanorales</taxon>
        <taxon>Lecanorineae</taxon>
        <taxon>Ramalinaceae</taxon>
        <taxon>Ramalina</taxon>
    </lineage>
</organism>
<dbReference type="Proteomes" id="UP001161017">
    <property type="component" value="Unassembled WGS sequence"/>
</dbReference>
<reference evidence="7" key="1">
    <citation type="journal article" date="2023" name="Genome Biol. Evol.">
        <title>First Whole Genome Sequence and Flow Cytometry Genome Size Data for the Lichen-Forming Fungus Ramalina farinacea (Ascomycota).</title>
        <authorList>
            <person name="Llewellyn T."/>
            <person name="Mian S."/>
            <person name="Hill R."/>
            <person name="Leitch I.J."/>
            <person name="Gaya E."/>
        </authorList>
    </citation>
    <scope>NUCLEOTIDE SEQUENCE</scope>
    <source>
        <strain evidence="7">LIQ254RAFAR</strain>
    </source>
</reference>
<gene>
    <name evidence="7" type="ORF">OHK93_004196</name>
</gene>
<dbReference type="EMBL" id="JAPUFD010000002">
    <property type="protein sequence ID" value="MDI1486007.1"/>
    <property type="molecule type" value="Genomic_DNA"/>
</dbReference>
<feature type="region of interest" description="Disordered" evidence="6">
    <location>
        <begin position="1"/>
        <end position="21"/>
    </location>
</feature>
<proteinExistence type="inferred from homology"/>
<evidence type="ECO:0000256" key="4">
    <source>
        <dbReference type="ARBA" id="ARBA00023163"/>
    </source>
</evidence>
<feature type="region of interest" description="Disordered" evidence="6">
    <location>
        <begin position="291"/>
        <end position="314"/>
    </location>
</feature>
<dbReference type="GO" id="GO:0016592">
    <property type="term" value="C:mediator complex"/>
    <property type="evidence" value="ECO:0007669"/>
    <property type="project" value="InterPro"/>
</dbReference>
<evidence type="ECO:0000256" key="2">
    <source>
        <dbReference type="ARBA" id="ARBA00008048"/>
    </source>
</evidence>
<keyword evidence="5" id="KW-0539">Nucleus</keyword>
<accession>A0AA43QHY7</accession>
<feature type="compositionally biased region" description="Polar residues" evidence="6">
    <location>
        <begin position="299"/>
        <end position="314"/>
    </location>
</feature>
<evidence type="ECO:0000256" key="5">
    <source>
        <dbReference type="ARBA" id="ARBA00023242"/>
    </source>
</evidence>
<evidence type="ECO:0000313" key="8">
    <source>
        <dbReference type="Proteomes" id="UP001161017"/>
    </source>
</evidence>
<dbReference type="Pfam" id="PF11571">
    <property type="entry name" value="Med27"/>
    <property type="match status" value="1"/>
</dbReference>
<keyword evidence="3" id="KW-0805">Transcription regulation</keyword>
<comment type="similarity">
    <text evidence="2">Belongs to the Mediator complex subunit 27 family.</text>
</comment>
<dbReference type="AlphaFoldDB" id="A0AA43QHY7"/>
<comment type="caution">
    <text evidence="7">The sequence shown here is derived from an EMBL/GenBank/DDBJ whole genome shotgun (WGS) entry which is preliminary data.</text>
</comment>
<comment type="subcellular location">
    <subcellularLocation>
        <location evidence="1">Nucleus</location>
    </subcellularLocation>
</comment>
<keyword evidence="4" id="KW-0804">Transcription</keyword>
<dbReference type="InterPro" id="IPR021627">
    <property type="entry name" value="Mediator_Med27"/>
</dbReference>
<evidence type="ECO:0000256" key="6">
    <source>
        <dbReference type="SAM" id="MobiDB-lite"/>
    </source>
</evidence>
<evidence type="ECO:0000256" key="1">
    <source>
        <dbReference type="ARBA" id="ARBA00004123"/>
    </source>
</evidence>
<name>A0AA43QHY7_9LECA</name>
<protein>
    <recommendedName>
        <fullName evidence="9">Mediator complex subunit 27</fullName>
    </recommendedName>
</protein>